<reference evidence="3" key="1">
    <citation type="submission" date="2023-06" db="EMBL/GenBank/DDBJ databases">
        <title>Identification and characterization of horizontal gene transfer across gut microbiota members of farm animals based on homology search.</title>
        <authorList>
            <person name="Zeman M."/>
            <person name="Kubasova T."/>
            <person name="Jahodarova E."/>
            <person name="Nykrynova M."/>
            <person name="Rychlik I."/>
        </authorList>
    </citation>
    <scope>NUCLEOTIDE SEQUENCE [LARGE SCALE GENOMIC DNA]</scope>
    <source>
        <strain evidence="3">ET341</strain>
    </source>
</reference>
<proteinExistence type="predicted"/>
<dbReference type="Pfam" id="PF18050">
    <property type="entry name" value="Cyclophil_like2"/>
    <property type="match status" value="1"/>
</dbReference>
<dbReference type="SUPFAM" id="SSF50891">
    <property type="entry name" value="Cyclophilin-like"/>
    <property type="match status" value="1"/>
</dbReference>
<evidence type="ECO:0000313" key="3">
    <source>
        <dbReference type="Proteomes" id="UP001529275"/>
    </source>
</evidence>
<organism evidence="2 3">
    <name type="scientific">Massilimicrobiota timonensis</name>
    <dbReference type="NCBI Taxonomy" id="1776392"/>
    <lineage>
        <taxon>Bacteria</taxon>
        <taxon>Bacillati</taxon>
        <taxon>Bacillota</taxon>
        <taxon>Erysipelotrichia</taxon>
        <taxon>Erysipelotrichales</taxon>
        <taxon>Erysipelotrichaceae</taxon>
        <taxon>Massilimicrobiota</taxon>
    </lineage>
</organism>
<dbReference type="EMBL" id="JAUDCK010000008">
    <property type="protein sequence ID" value="MDM8195448.1"/>
    <property type="molecule type" value="Genomic_DNA"/>
</dbReference>
<evidence type="ECO:0000259" key="1">
    <source>
        <dbReference type="Pfam" id="PF18050"/>
    </source>
</evidence>
<dbReference type="Proteomes" id="UP001529275">
    <property type="component" value="Unassembled WGS sequence"/>
</dbReference>
<accession>A0ABT7UH33</accession>
<sequence>MMIQIGEKILKASLVDNSSTKALKEKLQNGPITIEMEDYASMEKVGDLGFHLPTNDQSITTEACDLILYLGHMFVIYYRPNTWNFTQLGQIQGISKSELMEILGQGNVTVTLSLDEEN</sequence>
<gene>
    <name evidence="2" type="ORF">QUV98_03835</name>
</gene>
<evidence type="ECO:0000313" key="2">
    <source>
        <dbReference type="EMBL" id="MDM8195448.1"/>
    </source>
</evidence>
<keyword evidence="3" id="KW-1185">Reference proteome</keyword>
<feature type="domain" description="Cyclophilin-like" evidence="1">
    <location>
        <begin position="3"/>
        <end position="112"/>
    </location>
</feature>
<protein>
    <submittedName>
        <fullName evidence="2">Cyclophilin-like fold protein</fullName>
    </submittedName>
</protein>
<dbReference type="InterPro" id="IPR029000">
    <property type="entry name" value="Cyclophilin-like_dom_sf"/>
</dbReference>
<dbReference type="InterPro" id="IPR041183">
    <property type="entry name" value="Cyclophilin-like"/>
</dbReference>
<comment type="caution">
    <text evidence="2">The sequence shown here is derived from an EMBL/GenBank/DDBJ whole genome shotgun (WGS) entry which is preliminary data.</text>
</comment>
<name>A0ABT7UH33_9FIRM</name>
<dbReference type="RefSeq" id="WP_289527387.1">
    <property type="nucleotide sequence ID" value="NZ_JAUDCK010000008.1"/>
</dbReference>